<comment type="subcellular location">
    <subcellularLocation>
        <location evidence="1">Membrane</location>
        <topology evidence="1">Multi-pass membrane protein</topology>
    </subcellularLocation>
</comment>
<evidence type="ECO:0000256" key="6">
    <source>
        <dbReference type="ARBA" id="ARBA00023136"/>
    </source>
</evidence>
<dbReference type="InterPro" id="IPR035952">
    <property type="entry name" value="Rhomboid-like_sf"/>
</dbReference>
<reference evidence="9 10" key="1">
    <citation type="submission" date="2016-11" db="EMBL/GenBank/DDBJ databases">
        <title>Study of marine rhodopsin-containing bacteria.</title>
        <authorList>
            <person name="Yoshizawa S."/>
            <person name="Kumagai Y."/>
            <person name="Kogure K."/>
        </authorList>
    </citation>
    <scope>NUCLEOTIDE SEQUENCE [LARGE SCALE GENOMIC DNA]</scope>
    <source>
        <strain evidence="9 10">SG-29</strain>
    </source>
</reference>
<dbReference type="PANTHER" id="PTHR43731">
    <property type="entry name" value="RHOMBOID PROTEASE"/>
    <property type="match status" value="1"/>
</dbReference>
<dbReference type="Gene3D" id="1.20.1540.10">
    <property type="entry name" value="Rhomboid-like"/>
    <property type="match status" value="1"/>
</dbReference>
<evidence type="ECO:0000313" key="9">
    <source>
        <dbReference type="EMBL" id="OZC02105.1"/>
    </source>
</evidence>
<feature type="transmembrane region" description="Helical" evidence="7">
    <location>
        <begin position="112"/>
        <end position="136"/>
    </location>
</feature>
<dbReference type="Proteomes" id="UP000216446">
    <property type="component" value="Unassembled WGS sequence"/>
</dbReference>
<keyword evidence="10" id="KW-1185">Reference proteome</keyword>
<feature type="transmembrane region" description="Helical" evidence="7">
    <location>
        <begin position="86"/>
        <end position="105"/>
    </location>
</feature>
<dbReference type="SUPFAM" id="SSF144091">
    <property type="entry name" value="Rhomboid-like"/>
    <property type="match status" value="1"/>
</dbReference>
<organism evidence="9 10">
    <name type="scientific">Rubricoccus marinus</name>
    <dbReference type="NCBI Taxonomy" id="716817"/>
    <lineage>
        <taxon>Bacteria</taxon>
        <taxon>Pseudomonadati</taxon>
        <taxon>Rhodothermota</taxon>
        <taxon>Rhodothermia</taxon>
        <taxon>Rhodothermales</taxon>
        <taxon>Rubricoccaceae</taxon>
        <taxon>Rubricoccus</taxon>
    </lineage>
</organism>
<proteinExistence type="inferred from homology"/>
<dbReference type="InterPro" id="IPR022764">
    <property type="entry name" value="Peptidase_S54_rhomboid_dom"/>
</dbReference>
<name>A0A259TWG6_9BACT</name>
<evidence type="ECO:0000256" key="5">
    <source>
        <dbReference type="ARBA" id="ARBA00022989"/>
    </source>
</evidence>
<evidence type="ECO:0000256" key="1">
    <source>
        <dbReference type="ARBA" id="ARBA00004141"/>
    </source>
</evidence>
<dbReference type="Pfam" id="PF01694">
    <property type="entry name" value="Rhomboid"/>
    <property type="match status" value="1"/>
</dbReference>
<evidence type="ECO:0000259" key="8">
    <source>
        <dbReference type="Pfam" id="PF01694"/>
    </source>
</evidence>
<comment type="caution">
    <text evidence="9">The sequence shown here is derived from an EMBL/GenBank/DDBJ whole genome shotgun (WGS) entry which is preliminary data.</text>
</comment>
<evidence type="ECO:0000256" key="4">
    <source>
        <dbReference type="ARBA" id="ARBA00022801"/>
    </source>
</evidence>
<comment type="similarity">
    <text evidence="2">Belongs to the peptidase S54 family.</text>
</comment>
<feature type="transmembrane region" description="Helical" evidence="7">
    <location>
        <begin position="6"/>
        <end position="28"/>
    </location>
</feature>
<evidence type="ECO:0000256" key="3">
    <source>
        <dbReference type="ARBA" id="ARBA00022692"/>
    </source>
</evidence>
<dbReference type="AlphaFoldDB" id="A0A259TWG6"/>
<dbReference type="GO" id="GO:0006508">
    <property type="term" value="P:proteolysis"/>
    <property type="evidence" value="ECO:0007669"/>
    <property type="project" value="UniProtKB-KW"/>
</dbReference>
<feature type="transmembrane region" description="Helical" evidence="7">
    <location>
        <begin position="174"/>
        <end position="198"/>
    </location>
</feature>
<gene>
    <name evidence="9" type="ORF">BSZ36_03365</name>
</gene>
<evidence type="ECO:0000256" key="7">
    <source>
        <dbReference type="SAM" id="Phobius"/>
    </source>
</evidence>
<feature type="transmembrane region" description="Helical" evidence="7">
    <location>
        <begin position="142"/>
        <end position="162"/>
    </location>
</feature>
<feature type="domain" description="Peptidase S54 rhomboid" evidence="8">
    <location>
        <begin position="47"/>
        <end position="190"/>
    </location>
</feature>
<keyword evidence="3 7" id="KW-0812">Transmembrane</keyword>
<protein>
    <submittedName>
        <fullName evidence="9">Rhomboid family intramembrane serine protease</fullName>
    </submittedName>
</protein>
<keyword evidence="4" id="KW-0378">Hydrolase</keyword>
<dbReference type="GO" id="GO:0004252">
    <property type="term" value="F:serine-type endopeptidase activity"/>
    <property type="evidence" value="ECO:0007669"/>
    <property type="project" value="InterPro"/>
</dbReference>
<keyword evidence="9" id="KW-0645">Protease</keyword>
<dbReference type="PANTHER" id="PTHR43731:SF14">
    <property type="entry name" value="PRESENILIN-ASSOCIATED RHOMBOID-LIKE PROTEIN, MITOCHONDRIAL"/>
    <property type="match status" value="1"/>
</dbReference>
<dbReference type="InterPro" id="IPR050925">
    <property type="entry name" value="Rhomboid_protease_S54"/>
</dbReference>
<keyword evidence="6 7" id="KW-0472">Membrane</keyword>
<evidence type="ECO:0000313" key="10">
    <source>
        <dbReference type="Proteomes" id="UP000216446"/>
    </source>
</evidence>
<dbReference type="OrthoDB" id="9807874at2"/>
<sequence length="204" mass="22148">MLAELIQTPVSLFFLTLNLLVGAYSLFVDPSLIGKWAFRPYVVRQRHELGRWVTAGFVHVGLAHLAFNMITLYYFGPQIEGVLGPWRFLAIYLGSELAANALTYWRHKDDPNYSAVGASGAISGVLFSFVLFAPFAMLGVMFIIPMPAIVFAVLYVALSIYSSKQGGGRIAHEAHLGGALGGVVLTILLYPPVIGIFLSELGLG</sequence>
<evidence type="ECO:0000256" key="2">
    <source>
        <dbReference type="ARBA" id="ARBA00009045"/>
    </source>
</evidence>
<dbReference type="EMBL" id="MQWB01000001">
    <property type="protein sequence ID" value="OZC02105.1"/>
    <property type="molecule type" value="Genomic_DNA"/>
</dbReference>
<dbReference type="RefSeq" id="WP_094546003.1">
    <property type="nucleotide sequence ID" value="NZ_MQWB01000001.1"/>
</dbReference>
<feature type="transmembrane region" description="Helical" evidence="7">
    <location>
        <begin position="49"/>
        <end position="74"/>
    </location>
</feature>
<dbReference type="InParanoid" id="A0A259TWG6"/>
<keyword evidence="5 7" id="KW-1133">Transmembrane helix</keyword>
<accession>A0A259TWG6</accession>
<dbReference type="GO" id="GO:0016020">
    <property type="term" value="C:membrane"/>
    <property type="evidence" value="ECO:0007669"/>
    <property type="project" value="UniProtKB-SubCell"/>
</dbReference>